<evidence type="ECO:0000256" key="1">
    <source>
        <dbReference type="SAM" id="MobiDB-lite"/>
    </source>
</evidence>
<keyword evidence="4" id="KW-1185">Reference proteome</keyword>
<accession>A0ABR3JKW9</accession>
<keyword evidence="2" id="KW-0472">Membrane</keyword>
<feature type="region of interest" description="Disordered" evidence="1">
    <location>
        <begin position="120"/>
        <end position="175"/>
    </location>
</feature>
<protein>
    <recommendedName>
        <fullName evidence="5">Proteophosphoglycan ppg4</fullName>
    </recommendedName>
</protein>
<dbReference type="EMBL" id="JASNQZ010000006">
    <property type="protein sequence ID" value="KAL0956414.1"/>
    <property type="molecule type" value="Genomic_DNA"/>
</dbReference>
<keyword evidence="2" id="KW-0812">Transmembrane</keyword>
<keyword evidence="2" id="KW-1133">Transmembrane helix</keyword>
<comment type="caution">
    <text evidence="3">The sequence shown here is derived from an EMBL/GenBank/DDBJ whole genome shotgun (WGS) entry which is preliminary data.</text>
</comment>
<name>A0ABR3JKW9_9AGAR</name>
<evidence type="ECO:0000313" key="3">
    <source>
        <dbReference type="EMBL" id="KAL0956414.1"/>
    </source>
</evidence>
<feature type="compositionally biased region" description="Polar residues" evidence="1">
    <location>
        <begin position="126"/>
        <end position="140"/>
    </location>
</feature>
<evidence type="ECO:0000256" key="2">
    <source>
        <dbReference type="SAM" id="Phobius"/>
    </source>
</evidence>
<feature type="compositionally biased region" description="Low complexity" evidence="1">
    <location>
        <begin position="154"/>
        <end position="169"/>
    </location>
</feature>
<dbReference type="Proteomes" id="UP001556367">
    <property type="component" value="Unassembled WGS sequence"/>
</dbReference>
<feature type="transmembrane region" description="Helical" evidence="2">
    <location>
        <begin position="52"/>
        <end position="75"/>
    </location>
</feature>
<feature type="compositionally biased region" description="Basic and acidic residues" evidence="1">
    <location>
        <begin position="144"/>
        <end position="153"/>
    </location>
</feature>
<sequence length="254" mass="27227">MNSSSPLDLLSVQQPLATAAALPDMLWQAYVEHLWNYHEESWVAKAAYTSRLLAFFVVFPFIFLTLLDVASYVIARTLGVIDDVKASTSDKAASILVKSPAAPLPTILVEASTPKSAPAPAFAFSNDSGSTSQESFSSAGTELADDRGRDSTDMSRASSASASTTSLRMAGERLPSLDVSTPHAYFASEEENSLRLSGVGVFSPATSQPPSPTLTRRRLPPEFRMTSADEATKEDEGLSFRPRARRAGSEGNDD</sequence>
<gene>
    <name evidence="3" type="ORF">HGRIS_002562</name>
</gene>
<organism evidence="3 4">
    <name type="scientific">Hohenbuehelia grisea</name>
    <dbReference type="NCBI Taxonomy" id="104357"/>
    <lineage>
        <taxon>Eukaryota</taxon>
        <taxon>Fungi</taxon>
        <taxon>Dikarya</taxon>
        <taxon>Basidiomycota</taxon>
        <taxon>Agaricomycotina</taxon>
        <taxon>Agaricomycetes</taxon>
        <taxon>Agaricomycetidae</taxon>
        <taxon>Agaricales</taxon>
        <taxon>Pleurotineae</taxon>
        <taxon>Pleurotaceae</taxon>
        <taxon>Hohenbuehelia</taxon>
    </lineage>
</organism>
<reference evidence="4" key="1">
    <citation type="submission" date="2024-06" db="EMBL/GenBank/DDBJ databases">
        <title>Multi-omics analyses provide insights into the biosynthesis of the anticancer antibiotic pleurotin in Hohenbuehelia grisea.</title>
        <authorList>
            <person name="Weaver J.A."/>
            <person name="Alberti F."/>
        </authorList>
    </citation>
    <scope>NUCLEOTIDE SEQUENCE [LARGE SCALE GENOMIC DNA]</scope>
    <source>
        <strain evidence="4">T-177</strain>
    </source>
</reference>
<proteinExistence type="predicted"/>
<evidence type="ECO:0008006" key="5">
    <source>
        <dbReference type="Google" id="ProtNLM"/>
    </source>
</evidence>
<evidence type="ECO:0000313" key="4">
    <source>
        <dbReference type="Proteomes" id="UP001556367"/>
    </source>
</evidence>
<feature type="region of interest" description="Disordered" evidence="1">
    <location>
        <begin position="200"/>
        <end position="254"/>
    </location>
</feature>